<evidence type="ECO:0000313" key="2">
    <source>
        <dbReference type="Proteomes" id="UP001497516"/>
    </source>
</evidence>
<protein>
    <submittedName>
        <fullName evidence="1">Uncharacterized protein</fullName>
    </submittedName>
</protein>
<gene>
    <name evidence="1" type="ORF">LTRI10_LOCUS42470</name>
</gene>
<proteinExistence type="predicted"/>
<evidence type="ECO:0000313" key="1">
    <source>
        <dbReference type="EMBL" id="CAL1402473.1"/>
    </source>
</evidence>
<dbReference type="AlphaFoldDB" id="A0AAV2FY54"/>
<sequence length="122" mass="14335">MVLDFSITYSGTFFHDPIHANDHRHAVSYARHPIIPTYQIPHDGLVEYGLDFTQLIHNLGWDFLINETPEHIYPDGVRQFYSNFRSFGLETRTFTTLVYGHLVTIPIEDLRRLLAFLKLVRF</sequence>
<keyword evidence="2" id="KW-1185">Reference proteome</keyword>
<name>A0AAV2FY54_9ROSI</name>
<organism evidence="1 2">
    <name type="scientific">Linum trigynum</name>
    <dbReference type="NCBI Taxonomy" id="586398"/>
    <lineage>
        <taxon>Eukaryota</taxon>
        <taxon>Viridiplantae</taxon>
        <taxon>Streptophyta</taxon>
        <taxon>Embryophyta</taxon>
        <taxon>Tracheophyta</taxon>
        <taxon>Spermatophyta</taxon>
        <taxon>Magnoliopsida</taxon>
        <taxon>eudicotyledons</taxon>
        <taxon>Gunneridae</taxon>
        <taxon>Pentapetalae</taxon>
        <taxon>rosids</taxon>
        <taxon>fabids</taxon>
        <taxon>Malpighiales</taxon>
        <taxon>Linaceae</taxon>
        <taxon>Linum</taxon>
    </lineage>
</organism>
<dbReference type="Proteomes" id="UP001497516">
    <property type="component" value="Chromosome 7"/>
</dbReference>
<accession>A0AAV2FY54</accession>
<dbReference type="EMBL" id="OZ034820">
    <property type="protein sequence ID" value="CAL1402473.1"/>
    <property type="molecule type" value="Genomic_DNA"/>
</dbReference>
<reference evidence="1 2" key="1">
    <citation type="submission" date="2024-04" db="EMBL/GenBank/DDBJ databases">
        <authorList>
            <person name="Fracassetti M."/>
        </authorList>
    </citation>
    <scope>NUCLEOTIDE SEQUENCE [LARGE SCALE GENOMIC DNA]</scope>
</reference>